<protein>
    <submittedName>
        <fullName evidence="3">Uncharacterized protein</fullName>
    </submittedName>
</protein>
<gene>
    <name evidence="3" type="ORF">BACERE00191_01166</name>
</gene>
<feature type="transmembrane region" description="Helical" evidence="2">
    <location>
        <begin position="7"/>
        <end position="24"/>
    </location>
</feature>
<keyword evidence="2" id="KW-0812">Transmembrane</keyword>
<dbReference type="RefSeq" id="WP_016716402.1">
    <property type="nucleotide sequence ID" value="NZ_CP142003.1"/>
</dbReference>
<dbReference type="AlphaFoldDB" id="A0A1Y5Z3R0"/>
<accession>A0A1Y5Z3R0</accession>
<sequence length="171" mass="19087">MFKYAKVAIVVGIIALLSINIYLIKSKDVETDTKETASEVPNEDVDPIDDKETKTTVTTNPQNRDASIQKALDESKDFAKRNLPDEVIDMLYDDSGEKKVIILFKDDVWYRKSKLLKEADTMALGSIINSNFEKAGVIPKGEKITIIVTDSQGREVAYTNPADKGSWIITN</sequence>
<keyword evidence="2" id="KW-0472">Membrane</keyword>
<dbReference type="EMBL" id="FWZB01000029">
    <property type="protein sequence ID" value="SMD78666.1"/>
    <property type="molecule type" value="Genomic_DNA"/>
</dbReference>
<evidence type="ECO:0000313" key="3">
    <source>
        <dbReference type="EMBL" id="SMD78666.1"/>
    </source>
</evidence>
<evidence type="ECO:0000256" key="2">
    <source>
        <dbReference type="SAM" id="Phobius"/>
    </source>
</evidence>
<dbReference type="Proteomes" id="UP000194499">
    <property type="component" value="Unassembled WGS sequence"/>
</dbReference>
<evidence type="ECO:0000256" key="1">
    <source>
        <dbReference type="SAM" id="MobiDB-lite"/>
    </source>
</evidence>
<keyword evidence="2" id="KW-1133">Transmembrane helix</keyword>
<feature type="compositionally biased region" description="Polar residues" evidence="1">
    <location>
        <begin position="55"/>
        <end position="64"/>
    </location>
</feature>
<organism evidence="3 4">
    <name type="scientific">Bacillus pacificus</name>
    <dbReference type="NCBI Taxonomy" id="2026187"/>
    <lineage>
        <taxon>Bacteria</taxon>
        <taxon>Bacillati</taxon>
        <taxon>Bacillota</taxon>
        <taxon>Bacilli</taxon>
        <taxon>Bacillales</taxon>
        <taxon>Bacillaceae</taxon>
        <taxon>Bacillus</taxon>
        <taxon>Bacillus cereus group</taxon>
    </lineage>
</organism>
<reference evidence="4" key="1">
    <citation type="submission" date="2017-04" db="EMBL/GenBank/DDBJ databases">
        <authorList>
            <person name="Criscuolo A."/>
        </authorList>
    </citation>
    <scope>NUCLEOTIDE SEQUENCE [LARGE SCALE GENOMIC DNA]</scope>
</reference>
<feature type="region of interest" description="Disordered" evidence="1">
    <location>
        <begin position="33"/>
        <end position="64"/>
    </location>
</feature>
<evidence type="ECO:0000313" key="4">
    <source>
        <dbReference type="Proteomes" id="UP000194499"/>
    </source>
</evidence>
<proteinExistence type="predicted"/>
<name>A0A1Y5Z3R0_9BACI</name>